<protein>
    <submittedName>
        <fullName evidence="1">Uncharacterized protein</fullName>
    </submittedName>
</protein>
<proteinExistence type="predicted"/>
<evidence type="ECO:0000313" key="2">
    <source>
        <dbReference type="Proteomes" id="UP001489004"/>
    </source>
</evidence>
<evidence type="ECO:0000313" key="1">
    <source>
        <dbReference type="EMBL" id="KAK9806999.1"/>
    </source>
</evidence>
<gene>
    <name evidence="1" type="ORF">WJX72_010126</name>
</gene>
<name>A0AAW1PGK9_9CHLO</name>
<comment type="caution">
    <text evidence="1">The sequence shown here is derived from an EMBL/GenBank/DDBJ whole genome shotgun (WGS) entry which is preliminary data.</text>
</comment>
<dbReference type="Proteomes" id="UP001489004">
    <property type="component" value="Unassembled WGS sequence"/>
</dbReference>
<organism evidence="1 2">
    <name type="scientific">[Myrmecia] bisecta</name>
    <dbReference type="NCBI Taxonomy" id="41462"/>
    <lineage>
        <taxon>Eukaryota</taxon>
        <taxon>Viridiplantae</taxon>
        <taxon>Chlorophyta</taxon>
        <taxon>core chlorophytes</taxon>
        <taxon>Trebouxiophyceae</taxon>
        <taxon>Trebouxiales</taxon>
        <taxon>Trebouxiaceae</taxon>
        <taxon>Myrmecia</taxon>
    </lineage>
</organism>
<keyword evidence="2" id="KW-1185">Reference proteome</keyword>
<reference evidence="1 2" key="1">
    <citation type="journal article" date="2024" name="Nat. Commun.">
        <title>Phylogenomics reveals the evolutionary origins of lichenization in chlorophyte algae.</title>
        <authorList>
            <person name="Puginier C."/>
            <person name="Libourel C."/>
            <person name="Otte J."/>
            <person name="Skaloud P."/>
            <person name="Haon M."/>
            <person name="Grisel S."/>
            <person name="Petersen M."/>
            <person name="Berrin J.G."/>
            <person name="Delaux P.M."/>
            <person name="Dal Grande F."/>
            <person name="Keller J."/>
        </authorList>
    </citation>
    <scope>NUCLEOTIDE SEQUENCE [LARGE SCALE GENOMIC DNA]</scope>
    <source>
        <strain evidence="1 2">SAG 2043</strain>
    </source>
</reference>
<dbReference type="AlphaFoldDB" id="A0AAW1PGK9"/>
<accession>A0AAW1PGK9</accession>
<sequence length="82" mass="9010">MAEQGAKNLDIICQLQFNELLARVEDDLHSLSEHSPSSEGGGHGKDPLLLADIQRFITSGCLERLKHIKPMQCAVLLHYASA</sequence>
<dbReference type="EMBL" id="JALJOR010000013">
    <property type="protein sequence ID" value="KAK9806999.1"/>
    <property type="molecule type" value="Genomic_DNA"/>
</dbReference>